<dbReference type="InterPro" id="IPR043425">
    <property type="entry name" value="NusG-like"/>
</dbReference>
<organism evidence="10 11">
    <name type="scientific">Candidatus Coprosoma intestinipullorum</name>
    <dbReference type="NCBI Taxonomy" id="2840752"/>
    <lineage>
        <taxon>Bacteria</taxon>
        <taxon>Bacillati</taxon>
        <taxon>Bacillota</taxon>
        <taxon>Bacillota incertae sedis</taxon>
        <taxon>Candidatus Coprosoma</taxon>
    </lineage>
</organism>
<comment type="caution">
    <text evidence="10">The sequence shown here is derived from an EMBL/GenBank/DDBJ whole genome shotgun (WGS) entry which is preliminary data.</text>
</comment>
<dbReference type="GO" id="GO:0006353">
    <property type="term" value="P:DNA-templated transcription termination"/>
    <property type="evidence" value="ECO:0007669"/>
    <property type="project" value="UniProtKB-UniRule"/>
</dbReference>
<protein>
    <recommendedName>
        <fullName evidence="5 6">Transcription termination/antitermination protein NusG</fullName>
    </recommendedName>
</protein>
<dbReference type="GO" id="GO:0031564">
    <property type="term" value="P:transcription antitermination"/>
    <property type="evidence" value="ECO:0007669"/>
    <property type="project" value="UniProtKB-UniRule"/>
</dbReference>
<evidence type="ECO:0000313" key="11">
    <source>
        <dbReference type="Proteomes" id="UP000886786"/>
    </source>
</evidence>
<proteinExistence type="inferred from homology"/>
<dbReference type="InterPro" id="IPR005824">
    <property type="entry name" value="KOW"/>
</dbReference>
<dbReference type="InterPro" id="IPR014722">
    <property type="entry name" value="Rib_uL2_dom2"/>
</dbReference>
<dbReference type="SMART" id="SM00738">
    <property type="entry name" value="NGN"/>
    <property type="match status" value="1"/>
</dbReference>
<keyword evidence="4 5" id="KW-0804">Transcription</keyword>
<dbReference type="Gene3D" id="3.30.70.940">
    <property type="entry name" value="NusG, N-terminal domain"/>
    <property type="match status" value="1"/>
</dbReference>
<dbReference type="SMART" id="SM00739">
    <property type="entry name" value="KOW"/>
    <property type="match status" value="1"/>
</dbReference>
<reference evidence="10" key="1">
    <citation type="submission" date="2020-10" db="EMBL/GenBank/DDBJ databases">
        <authorList>
            <person name="Gilroy R."/>
        </authorList>
    </citation>
    <scope>NUCLEOTIDE SEQUENCE</scope>
    <source>
        <strain evidence="10">CHK147-3167</strain>
    </source>
</reference>
<keyword evidence="2 5" id="KW-0889">Transcription antitermination</keyword>
<evidence type="ECO:0000256" key="4">
    <source>
        <dbReference type="ARBA" id="ARBA00023163"/>
    </source>
</evidence>
<dbReference type="SUPFAM" id="SSF50104">
    <property type="entry name" value="Translation proteins SH3-like domain"/>
    <property type="match status" value="1"/>
</dbReference>
<dbReference type="CDD" id="cd06091">
    <property type="entry name" value="KOW_NusG"/>
    <property type="match status" value="1"/>
</dbReference>
<keyword evidence="1 5" id="KW-0806">Transcription termination</keyword>
<evidence type="ECO:0000313" key="10">
    <source>
        <dbReference type="EMBL" id="HIQ91400.1"/>
    </source>
</evidence>
<dbReference type="NCBIfam" id="TIGR00922">
    <property type="entry name" value="nusG"/>
    <property type="match status" value="1"/>
</dbReference>
<dbReference type="InterPro" id="IPR001062">
    <property type="entry name" value="Transcrpt_antiterm_NusG"/>
</dbReference>
<dbReference type="InterPro" id="IPR008991">
    <property type="entry name" value="Translation_prot_SH3-like_sf"/>
</dbReference>
<evidence type="ECO:0000256" key="2">
    <source>
        <dbReference type="ARBA" id="ARBA00022814"/>
    </source>
</evidence>
<evidence type="ECO:0000256" key="1">
    <source>
        <dbReference type="ARBA" id="ARBA00022472"/>
    </source>
</evidence>
<reference evidence="10" key="2">
    <citation type="journal article" date="2021" name="PeerJ">
        <title>Extensive microbial diversity within the chicken gut microbiome revealed by metagenomics and culture.</title>
        <authorList>
            <person name="Gilroy R."/>
            <person name="Ravi A."/>
            <person name="Getino M."/>
            <person name="Pursley I."/>
            <person name="Horton D.L."/>
            <person name="Alikhan N.F."/>
            <person name="Baker D."/>
            <person name="Gharbi K."/>
            <person name="Hall N."/>
            <person name="Watson M."/>
            <person name="Adriaenssens E.M."/>
            <person name="Foster-Nyarko E."/>
            <person name="Jarju S."/>
            <person name="Secka A."/>
            <person name="Antonio M."/>
            <person name="Oren A."/>
            <person name="Chaudhuri R.R."/>
            <person name="La Ragione R."/>
            <person name="Hildebrand F."/>
            <person name="Pallen M.J."/>
        </authorList>
    </citation>
    <scope>NUCLEOTIDE SEQUENCE</scope>
    <source>
        <strain evidence="10">CHK147-3167</strain>
    </source>
</reference>
<evidence type="ECO:0000256" key="3">
    <source>
        <dbReference type="ARBA" id="ARBA00023015"/>
    </source>
</evidence>
<dbReference type="EMBL" id="DVFV01000123">
    <property type="protein sequence ID" value="HIQ91400.1"/>
    <property type="molecule type" value="Genomic_DNA"/>
</dbReference>
<accession>A0A9D0ZSC3</accession>
<dbReference type="InterPro" id="IPR047050">
    <property type="entry name" value="NGN"/>
</dbReference>
<dbReference type="GO" id="GO:0032784">
    <property type="term" value="P:regulation of DNA-templated transcription elongation"/>
    <property type="evidence" value="ECO:0007669"/>
    <property type="project" value="InterPro"/>
</dbReference>
<evidence type="ECO:0000259" key="9">
    <source>
        <dbReference type="SMART" id="SM00739"/>
    </source>
</evidence>
<dbReference type="Proteomes" id="UP000886786">
    <property type="component" value="Unassembled WGS sequence"/>
</dbReference>
<dbReference type="InterPro" id="IPR006645">
    <property type="entry name" value="NGN-like_dom"/>
</dbReference>
<evidence type="ECO:0000256" key="6">
    <source>
        <dbReference type="NCBIfam" id="TIGR00922"/>
    </source>
</evidence>
<dbReference type="PANTHER" id="PTHR30265:SF2">
    <property type="entry name" value="TRANSCRIPTION TERMINATION_ANTITERMINATION PROTEIN NUSG"/>
    <property type="match status" value="1"/>
</dbReference>
<dbReference type="HAMAP" id="MF_00948">
    <property type="entry name" value="NusG"/>
    <property type="match status" value="1"/>
</dbReference>
<evidence type="ECO:0000256" key="7">
    <source>
        <dbReference type="RuleBase" id="RU000538"/>
    </source>
</evidence>
<evidence type="ECO:0000259" key="8">
    <source>
        <dbReference type="SMART" id="SM00738"/>
    </source>
</evidence>
<dbReference type="GO" id="GO:0005829">
    <property type="term" value="C:cytosol"/>
    <property type="evidence" value="ECO:0007669"/>
    <property type="project" value="TreeGrafter"/>
</dbReference>
<dbReference type="InterPro" id="IPR036735">
    <property type="entry name" value="NGN_dom_sf"/>
</dbReference>
<sequence length="177" mass="19701">MEDMKKEWYVVNTYSGHENKVKEKLEMRASSMGMEDYILRVVVPEVKSVDENGKEKTTKLFPGYILVEMIMTDEAWFIVRNTPGVTGFIGSSGKGAKPFPLTPQEVDKILGSMGMSRLQADSDLKIGEKIKVISGPFDGMYGEIKSVDLPNAKLEVSIDLFGQETVVELELSQITKA</sequence>
<keyword evidence="3 5" id="KW-0805">Transcription regulation</keyword>
<dbReference type="PRINTS" id="PR00338">
    <property type="entry name" value="NUSGTNSCPFCT"/>
</dbReference>
<dbReference type="SUPFAM" id="SSF82679">
    <property type="entry name" value="N-utilization substance G protein NusG, N-terminal domain"/>
    <property type="match status" value="1"/>
</dbReference>
<dbReference type="GO" id="GO:0006354">
    <property type="term" value="P:DNA-templated transcription elongation"/>
    <property type="evidence" value="ECO:0007669"/>
    <property type="project" value="UniProtKB-UniRule"/>
</dbReference>
<dbReference type="Gene3D" id="2.30.30.30">
    <property type="match status" value="1"/>
</dbReference>
<dbReference type="AlphaFoldDB" id="A0A9D0ZSC3"/>
<gene>
    <name evidence="5 10" type="primary">nusG</name>
    <name evidence="10" type="ORF">IAB27_07255</name>
</gene>
<comment type="similarity">
    <text evidence="5 7">Belongs to the NusG family.</text>
</comment>
<evidence type="ECO:0000256" key="5">
    <source>
        <dbReference type="HAMAP-Rule" id="MF_00948"/>
    </source>
</evidence>
<comment type="function">
    <text evidence="5 7">Participates in transcription elongation, termination and antitermination.</text>
</comment>
<dbReference type="PANTHER" id="PTHR30265">
    <property type="entry name" value="RHO-INTERACTING TRANSCRIPTION TERMINATION FACTOR NUSG"/>
    <property type="match status" value="1"/>
</dbReference>
<dbReference type="Pfam" id="PF02357">
    <property type="entry name" value="NusG"/>
    <property type="match status" value="1"/>
</dbReference>
<feature type="domain" description="NusG-like N-terminal" evidence="8">
    <location>
        <begin position="5"/>
        <end position="113"/>
    </location>
</feature>
<name>A0A9D0ZSC3_9FIRM</name>
<dbReference type="CDD" id="cd09891">
    <property type="entry name" value="NGN_Bact_1"/>
    <property type="match status" value="1"/>
</dbReference>
<feature type="domain" description="KOW" evidence="9">
    <location>
        <begin position="123"/>
        <end position="150"/>
    </location>
</feature>